<evidence type="ECO:0000256" key="1">
    <source>
        <dbReference type="SAM" id="MobiDB-lite"/>
    </source>
</evidence>
<accession>A0A9D3XC99</accession>
<gene>
    <name evidence="2" type="ORF">KIL84_021139</name>
</gene>
<dbReference type="AlphaFoldDB" id="A0A9D3XC99"/>
<reference evidence="2" key="1">
    <citation type="submission" date="2021-09" db="EMBL/GenBank/DDBJ databases">
        <title>The genome of Mauremys mutica provides insights into the evolution of semi-aquatic lifestyle.</title>
        <authorList>
            <person name="Gong S."/>
            <person name="Gao Y."/>
        </authorList>
    </citation>
    <scope>NUCLEOTIDE SEQUENCE</scope>
    <source>
        <strain evidence="2">MM-2020</strain>
        <tissue evidence="2">Muscle</tissue>
    </source>
</reference>
<organism evidence="2 3">
    <name type="scientific">Mauremys mutica</name>
    <name type="common">yellowpond turtle</name>
    <dbReference type="NCBI Taxonomy" id="74926"/>
    <lineage>
        <taxon>Eukaryota</taxon>
        <taxon>Metazoa</taxon>
        <taxon>Chordata</taxon>
        <taxon>Craniata</taxon>
        <taxon>Vertebrata</taxon>
        <taxon>Euteleostomi</taxon>
        <taxon>Archelosauria</taxon>
        <taxon>Testudinata</taxon>
        <taxon>Testudines</taxon>
        <taxon>Cryptodira</taxon>
        <taxon>Durocryptodira</taxon>
        <taxon>Testudinoidea</taxon>
        <taxon>Geoemydidae</taxon>
        <taxon>Geoemydinae</taxon>
        <taxon>Mauremys</taxon>
    </lineage>
</organism>
<evidence type="ECO:0000313" key="2">
    <source>
        <dbReference type="EMBL" id="KAH1176405.1"/>
    </source>
</evidence>
<dbReference type="Proteomes" id="UP000827986">
    <property type="component" value="Unassembled WGS sequence"/>
</dbReference>
<name>A0A9D3XC99_9SAUR</name>
<proteinExistence type="predicted"/>
<feature type="region of interest" description="Disordered" evidence="1">
    <location>
        <begin position="57"/>
        <end position="76"/>
    </location>
</feature>
<keyword evidence="3" id="KW-1185">Reference proteome</keyword>
<protein>
    <submittedName>
        <fullName evidence="2">Uncharacterized protein</fullName>
    </submittedName>
</protein>
<dbReference type="EMBL" id="JAHDVG010000475">
    <property type="protein sequence ID" value="KAH1176405.1"/>
    <property type="molecule type" value="Genomic_DNA"/>
</dbReference>
<evidence type="ECO:0000313" key="3">
    <source>
        <dbReference type="Proteomes" id="UP000827986"/>
    </source>
</evidence>
<sequence>MKRDREGQGRGKKGWTLWLYPPPSIEVFFVHRDVFLPGPAAASPAWSFQQVGRRECSFPAQEPPAPPAPLRKGTAPRHMRAWALATAPTAGPVWAKLGRVKLCQPEYQSPPADKAAGTPALAKLEEVEYLQAQASLA</sequence>
<comment type="caution">
    <text evidence="2">The sequence shown here is derived from an EMBL/GenBank/DDBJ whole genome shotgun (WGS) entry which is preliminary data.</text>
</comment>